<dbReference type="EMBL" id="BMLS01000001">
    <property type="protein sequence ID" value="GGO66165.1"/>
    <property type="molecule type" value="Genomic_DNA"/>
</dbReference>
<dbReference type="InterPro" id="IPR011089">
    <property type="entry name" value="GmrSD_C"/>
</dbReference>
<reference evidence="2" key="1">
    <citation type="journal article" date="2014" name="Int. J. Syst. Evol. Microbiol.">
        <title>Complete genome sequence of Corynebacterium casei LMG S-19264T (=DSM 44701T), isolated from a smear-ripened cheese.</title>
        <authorList>
            <consortium name="US DOE Joint Genome Institute (JGI-PGF)"/>
            <person name="Walter F."/>
            <person name="Albersmeier A."/>
            <person name="Kalinowski J."/>
            <person name="Ruckert C."/>
        </authorList>
    </citation>
    <scope>NUCLEOTIDE SEQUENCE</scope>
    <source>
        <strain evidence="2">CGMCC 1.7086</strain>
    </source>
</reference>
<proteinExistence type="predicted"/>
<accession>A0A917YTZ1</accession>
<dbReference type="RefSeq" id="WP_188691048.1">
    <property type="nucleotide sequence ID" value="NZ_BMLS01000001.1"/>
</dbReference>
<evidence type="ECO:0000313" key="3">
    <source>
        <dbReference type="Proteomes" id="UP000606935"/>
    </source>
</evidence>
<sequence length="246" mass="27164">MKQFSRLLLGLWLVCGVVWANQPVKLSSSGLCHTSESRFYQRTKNFTAYTDLKACLAAGGELPASATVSQAKADDSGQDYDRSDWPHWVDSDGDCQNTRAEALIAASQIEVNFDDGETCRVIMGTWLDPFSGEVLSSAGDIDVDHIVPLKWANAHGGASWHRDMKRQFANDMDNLLAVSNSLNRAKGAQGPDQWLPPNQAYQCEYIQRFDGIVQKYQLVYQASEQAFIQAQLTNCSQRAPAKAVAP</sequence>
<name>A0A917YTZ1_9ALTE</name>
<dbReference type="AlphaFoldDB" id="A0A917YTZ1"/>
<dbReference type="Pfam" id="PF07510">
    <property type="entry name" value="GmrSD_C"/>
    <property type="match status" value="1"/>
</dbReference>
<organism evidence="2 3">
    <name type="scientific">Bowmanella pacifica</name>
    <dbReference type="NCBI Taxonomy" id="502051"/>
    <lineage>
        <taxon>Bacteria</taxon>
        <taxon>Pseudomonadati</taxon>
        <taxon>Pseudomonadota</taxon>
        <taxon>Gammaproteobacteria</taxon>
        <taxon>Alteromonadales</taxon>
        <taxon>Alteromonadaceae</taxon>
        <taxon>Bowmanella</taxon>
    </lineage>
</organism>
<gene>
    <name evidence="2" type="ORF">GCM10010982_09720</name>
</gene>
<dbReference type="PANTHER" id="PTHR24094">
    <property type="entry name" value="SECRETED PROTEIN"/>
    <property type="match status" value="1"/>
</dbReference>
<evidence type="ECO:0000313" key="2">
    <source>
        <dbReference type="EMBL" id="GGO66165.1"/>
    </source>
</evidence>
<protein>
    <recommendedName>
        <fullName evidence="1">GmrSD restriction endonucleases C-terminal domain-containing protein</fullName>
    </recommendedName>
</protein>
<keyword evidence="3" id="KW-1185">Reference proteome</keyword>
<dbReference type="PANTHER" id="PTHR24094:SF15">
    <property type="entry name" value="AMP-DEPENDENT SYNTHETASE_LIGASE DOMAIN-CONTAINING PROTEIN-RELATED"/>
    <property type="match status" value="1"/>
</dbReference>
<reference evidence="2" key="2">
    <citation type="submission" date="2020-09" db="EMBL/GenBank/DDBJ databases">
        <authorList>
            <person name="Sun Q."/>
            <person name="Zhou Y."/>
        </authorList>
    </citation>
    <scope>NUCLEOTIDE SEQUENCE</scope>
    <source>
        <strain evidence="2">CGMCC 1.7086</strain>
    </source>
</reference>
<dbReference type="Proteomes" id="UP000606935">
    <property type="component" value="Unassembled WGS sequence"/>
</dbReference>
<comment type="caution">
    <text evidence="2">The sequence shown here is derived from an EMBL/GenBank/DDBJ whole genome shotgun (WGS) entry which is preliminary data.</text>
</comment>
<evidence type="ECO:0000259" key="1">
    <source>
        <dbReference type="Pfam" id="PF07510"/>
    </source>
</evidence>
<feature type="domain" description="GmrSD restriction endonucleases C-terminal" evidence="1">
    <location>
        <begin position="120"/>
        <end position="210"/>
    </location>
</feature>